<accession>A0A557SVJ6</accession>
<evidence type="ECO:0000259" key="8">
    <source>
        <dbReference type="Pfam" id="PF00127"/>
    </source>
</evidence>
<keyword evidence="11" id="KW-1185">Reference proteome</keyword>
<dbReference type="PANTHER" id="PTHR19328:SF75">
    <property type="entry name" value="ALDOSE SUGAR DEHYDROGENASE YLII"/>
    <property type="match status" value="1"/>
</dbReference>
<evidence type="ECO:0000256" key="3">
    <source>
        <dbReference type="ARBA" id="ARBA00022723"/>
    </source>
</evidence>
<dbReference type="InterPro" id="IPR012938">
    <property type="entry name" value="Glc/Sorbosone_DH"/>
</dbReference>
<evidence type="ECO:0000313" key="11">
    <source>
        <dbReference type="Proteomes" id="UP000315289"/>
    </source>
</evidence>
<gene>
    <name evidence="10" type="ORF">NARC_70195</name>
</gene>
<dbReference type="Pfam" id="PF07995">
    <property type="entry name" value="GSDH"/>
    <property type="match status" value="1"/>
</dbReference>
<feature type="domain" description="Glucose/Sorbosone dehydrogenase" evidence="9">
    <location>
        <begin position="65"/>
        <end position="439"/>
    </location>
</feature>
<dbReference type="Gene3D" id="2.60.40.420">
    <property type="entry name" value="Cupredoxins - blue copper proteins"/>
    <property type="match status" value="1"/>
</dbReference>
<sequence length="559" mass="60689">MVFADKIMHERKALTFCTFMLIILSSTFSSYIQFSYGAYAKAPLSPHGPTVNDNSLTVEKITEGLDFPTSMSFLGNNDILVTEKNTGIVKRVLNGQVQDTPALDVSVANSIERGLLGIAVSKHPDGKTYVFLSYTESGDDADGSDVEGNVDPAGNRLYRYEYVNGELINPVLLFDLTATPPNERAEHNGGKILVGPDNNVYFIVGEVGGHRTQAQNIGDGPEPNGLGGVLRISQDGGIVDPDNPIFGDGLPLNVYYAMGIRNSFGFDFDPLKGNLWDTENGPTVADEINLILPGFNGGWSQVQGYLDQDLLGRGITSEDELVNFGNGKYTDPKFVWVTTIGPTALKFLNSEKLGKEYANDMFTGDINNGLLYRFTLNQARDNILINDTSLGNIVALADNQVDETTENQPLIFGQGFGGITDLQVGPDGYLYVLSYTGALYRIVPISESNTPKNQPALADQSETQSADSTPVIIAGLKGDQSYSPNPIRIESGQTITWYNGDSISHTVTSGQDNDVDEGAIFDSNAIIPNQQYSLTFDDSGEFKYYCLYHPTMVGSVIVE</sequence>
<keyword evidence="6 7" id="KW-0186">Copper</keyword>
<dbReference type="InterPro" id="IPR008972">
    <property type="entry name" value="Cupredoxin"/>
</dbReference>
<feature type="binding site" evidence="7">
    <location>
        <position position="505"/>
    </location>
    <ligand>
        <name>Cu cation</name>
        <dbReference type="ChEBI" id="CHEBI:23378"/>
    </ligand>
</feature>
<evidence type="ECO:0000256" key="7">
    <source>
        <dbReference type="PIRSR" id="PIRSR602386-1"/>
    </source>
</evidence>
<dbReference type="InterPro" id="IPR000923">
    <property type="entry name" value="BlueCu_1"/>
</dbReference>
<keyword evidence="4" id="KW-0574">Periplasm</keyword>
<feature type="binding site" evidence="7">
    <location>
        <position position="549"/>
    </location>
    <ligand>
        <name>Cu cation</name>
        <dbReference type="ChEBI" id="CHEBI:23378"/>
    </ligand>
</feature>
<dbReference type="InterPro" id="IPR011041">
    <property type="entry name" value="Quinoprot_gluc/sorb_DH_b-prop"/>
</dbReference>
<evidence type="ECO:0000256" key="2">
    <source>
        <dbReference type="ARBA" id="ARBA00022448"/>
    </source>
</evidence>
<name>A0A557SVJ6_9ARCH</name>
<dbReference type="InterPro" id="IPR011042">
    <property type="entry name" value="6-blade_b-propeller_TolB-like"/>
</dbReference>
<protein>
    <submittedName>
        <fullName evidence="10">Periplasmic quinoprotein glucose/sorbosone dehydrogenase with blue copper domain</fullName>
    </submittedName>
</protein>
<keyword evidence="2" id="KW-0813">Transport</keyword>
<reference evidence="10 11" key="1">
    <citation type="journal article" date="2019" name="Front. Microbiol.">
        <title>Ammonia Oxidation by the Arctic Terrestrial Thaumarchaeote Candidatus Nitrosocosmicus arcticus Is Stimulated by Increasing Temperatures.</title>
        <authorList>
            <person name="Alves R.J.E."/>
            <person name="Kerou M."/>
            <person name="Zappe A."/>
            <person name="Bittner R."/>
            <person name="Abby S.S."/>
            <person name="Schmidt H.A."/>
            <person name="Pfeifer K."/>
            <person name="Schleper C."/>
        </authorList>
    </citation>
    <scope>NUCLEOTIDE SEQUENCE [LARGE SCALE GENOMIC DNA]</scope>
    <source>
        <strain evidence="10 11">Kfb</strain>
    </source>
</reference>
<feature type="domain" description="Blue (type 1) copper" evidence="8">
    <location>
        <begin position="477"/>
        <end position="559"/>
    </location>
</feature>
<organism evidence="10 11">
    <name type="scientific">Candidatus Nitrosocosmicus arcticus</name>
    <dbReference type="NCBI Taxonomy" id="2035267"/>
    <lineage>
        <taxon>Archaea</taxon>
        <taxon>Nitrososphaerota</taxon>
        <taxon>Nitrososphaeria</taxon>
        <taxon>Nitrososphaerales</taxon>
        <taxon>Nitrososphaeraceae</taxon>
        <taxon>Candidatus Nitrosocosmicus</taxon>
    </lineage>
</organism>
<dbReference type="PRINTS" id="PR00155">
    <property type="entry name" value="AMICYANIN"/>
</dbReference>
<dbReference type="EMBL" id="VOAH01000007">
    <property type="protein sequence ID" value="TVP40613.1"/>
    <property type="molecule type" value="Genomic_DNA"/>
</dbReference>
<dbReference type="InterPro" id="IPR002386">
    <property type="entry name" value="Amicyanin/Pseudoazurin"/>
</dbReference>
<dbReference type="AlphaFoldDB" id="A0A557SVJ6"/>
<evidence type="ECO:0000256" key="4">
    <source>
        <dbReference type="ARBA" id="ARBA00022764"/>
    </source>
</evidence>
<comment type="subcellular location">
    <subcellularLocation>
        <location evidence="1">Periplasm</location>
    </subcellularLocation>
</comment>
<evidence type="ECO:0000256" key="5">
    <source>
        <dbReference type="ARBA" id="ARBA00022982"/>
    </source>
</evidence>
<feature type="binding site" evidence="7">
    <location>
        <position position="546"/>
    </location>
    <ligand>
        <name>Cu cation</name>
        <dbReference type="ChEBI" id="CHEBI:23378"/>
    </ligand>
</feature>
<dbReference type="GO" id="GO:0009055">
    <property type="term" value="F:electron transfer activity"/>
    <property type="evidence" value="ECO:0007669"/>
    <property type="project" value="InterPro"/>
</dbReference>
<keyword evidence="5" id="KW-0249">Electron transport</keyword>
<evidence type="ECO:0000256" key="1">
    <source>
        <dbReference type="ARBA" id="ARBA00004418"/>
    </source>
</evidence>
<dbReference type="Gene3D" id="2.120.10.30">
    <property type="entry name" value="TolB, C-terminal domain"/>
    <property type="match status" value="1"/>
</dbReference>
<proteinExistence type="predicted"/>
<evidence type="ECO:0000259" key="9">
    <source>
        <dbReference type="Pfam" id="PF07995"/>
    </source>
</evidence>
<dbReference type="PANTHER" id="PTHR19328">
    <property type="entry name" value="HEDGEHOG-INTERACTING PROTEIN"/>
    <property type="match status" value="1"/>
</dbReference>
<dbReference type="GO" id="GO:0042597">
    <property type="term" value="C:periplasmic space"/>
    <property type="evidence" value="ECO:0007669"/>
    <property type="project" value="UniProtKB-SubCell"/>
</dbReference>
<comment type="cofactor">
    <cofactor evidence="7">
        <name>Cu cation</name>
        <dbReference type="ChEBI" id="CHEBI:23378"/>
    </cofactor>
    <text evidence="7">Binds 1 copper ion per subunit.</text>
</comment>
<evidence type="ECO:0000313" key="10">
    <source>
        <dbReference type="EMBL" id="TVP40613.1"/>
    </source>
</evidence>
<dbReference type="Proteomes" id="UP000315289">
    <property type="component" value="Unassembled WGS sequence"/>
</dbReference>
<dbReference type="Pfam" id="PF00127">
    <property type="entry name" value="Copper-bind"/>
    <property type="match status" value="1"/>
</dbReference>
<dbReference type="GO" id="GO:0005507">
    <property type="term" value="F:copper ion binding"/>
    <property type="evidence" value="ECO:0007669"/>
    <property type="project" value="InterPro"/>
</dbReference>
<dbReference type="SUPFAM" id="SSF50952">
    <property type="entry name" value="Soluble quinoprotein glucose dehydrogenase"/>
    <property type="match status" value="1"/>
</dbReference>
<evidence type="ECO:0000256" key="6">
    <source>
        <dbReference type="ARBA" id="ARBA00023008"/>
    </source>
</evidence>
<comment type="caution">
    <text evidence="10">The sequence shown here is derived from an EMBL/GenBank/DDBJ whole genome shotgun (WGS) entry which is preliminary data.</text>
</comment>
<dbReference type="SUPFAM" id="SSF49503">
    <property type="entry name" value="Cupredoxins"/>
    <property type="match status" value="1"/>
</dbReference>
<keyword evidence="3 7" id="KW-0479">Metal-binding</keyword>